<reference evidence="1 2" key="1">
    <citation type="submission" date="2022-06" db="EMBL/GenBank/DDBJ databases">
        <authorList>
            <person name="Ballarin S.Y."/>
            <person name="Balusa N.G."/>
            <person name="Caballero S.M."/>
            <person name="Chan J."/>
            <person name="Farez M.P."/>
            <person name="Guillen-Tapia A."/>
            <person name="Pierre-Louis N.T."/>
            <person name="Polishuk V.D."/>
            <person name="Soni B."/>
            <person name="Torruellas Garcia J."/>
            <person name="Crump K.E."/>
            <person name="Garlena R.A."/>
            <person name="Russell D.A."/>
            <person name="Jacobs-Sera D."/>
            <person name="Hatfull G.F."/>
        </authorList>
    </citation>
    <scope>NUCLEOTIDE SEQUENCE [LARGE SCALE GENOMIC DNA]</scope>
</reference>
<dbReference type="SUPFAM" id="SSF54060">
    <property type="entry name" value="His-Me finger endonucleases"/>
    <property type="match status" value="1"/>
</dbReference>
<proteinExistence type="predicted"/>
<dbReference type="Proteomes" id="UP001059757">
    <property type="component" value="Segment"/>
</dbReference>
<dbReference type="InterPro" id="IPR038563">
    <property type="entry name" value="Endonuclease_7_sf"/>
</dbReference>
<gene>
    <name evidence="1" type="primary">26</name>
    <name evidence="1" type="ORF">SEA_GENAMY16_26</name>
</gene>
<keyword evidence="2" id="KW-1185">Reference proteome</keyword>
<evidence type="ECO:0000313" key="2">
    <source>
        <dbReference type="Proteomes" id="UP001059757"/>
    </source>
</evidence>
<dbReference type="GO" id="GO:0004519">
    <property type="term" value="F:endonuclease activity"/>
    <property type="evidence" value="ECO:0007669"/>
    <property type="project" value="UniProtKB-KW"/>
</dbReference>
<dbReference type="Pfam" id="PF02945">
    <property type="entry name" value="Endonuclease_7"/>
    <property type="match status" value="1"/>
</dbReference>
<organism evidence="1 2">
    <name type="scientific">Gordonia phage Genamy16</name>
    <dbReference type="NCBI Taxonomy" id="2926104"/>
    <lineage>
        <taxon>Viruses</taxon>
        <taxon>Duplodnaviria</taxon>
        <taxon>Heunggongvirae</taxon>
        <taxon>Uroviricota</taxon>
        <taxon>Caudoviricetes</taxon>
        <taxon>Dovevirinae</taxon>
        <taxon>Lambovirus</taxon>
        <taxon>Lambovirus genamy16</taxon>
    </lineage>
</organism>
<evidence type="ECO:0000313" key="1">
    <source>
        <dbReference type="EMBL" id="UVF61621.1"/>
    </source>
</evidence>
<dbReference type="InterPro" id="IPR004211">
    <property type="entry name" value="Endonuclease_7"/>
</dbReference>
<sequence>MPDVKHCNMCQLDLPFEDFNKWVNGKFGLKPYCRNCTRKRGELEHWGATYEELVEEFGNTCNICGNGEKVVGSKGKTHRLCIDHDHAHCLRGCSECIRGLLCRSCNYQLGVLENRPNWMEKALEYLGASDFGLGES</sequence>
<name>A0A9E7TUY8_9CAUD</name>
<protein>
    <submittedName>
        <fullName evidence="1">HNH endonuclease</fullName>
    </submittedName>
</protein>
<accession>A0A9E7TUY8</accession>
<dbReference type="EMBL" id="ON755185">
    <property type="protein sequence ID" value="UVF61621.1"/>
    <property type="molecule type" value="Genomic_DNA"/>
</dbReference>
<keyword evidence="1" id="KW-0378">Hydrolase</keyword>
<dbReference type="InterPro" id="IPR044925">
    <property type="entry name" value="His-Me_finger_sf"/>
</dbReference>
<dbReference type="Gene3D" id="3.40.1800.10">
    <property type="entry name" value="His-Me finger endonucleases"/>
    <property type="match status" value="1"/>
</dbReference>
<keyword evidence="1" id="KW-0540">Nuclease</keyword>
<keyword evidence="1" id="KW-0255">Endonuclease</keyword>